<comment type="caution">
    <text evidence="2">The sequence shown here is derived from an EMBL/GenBank/DDBJ whole genome shotgun (WGS) entry which is preliminary data.</text>
</comment>
<name>A0A5C7IIN8_9ROSI</name>
<keyword evidence="1" id="KW-0472">Membrane</keyword>
<keyword evidence="1" id="KW-0812">Transmembrane</keyword>
<dbReference type="InterPro" id="IPR007658">
    <property type="entry name" value="DUF594"/>
</dbReference>
<evidence type="ECO:0008006" key="4">
    <source>
        <dbReference type="Google" id="ProtNLM"/>
    </source>
</evidence>
<sequence>MEVFPEKILKLWNKFEVRVIILLSLFLQIILVTFGSRRKFTARSWSRIVVWSAYLTADWVAAVAMGNLAFSFPLIGQRSGMPVLERQIIVPCVVLPFLVIQFLQIAKGGRDLWHSTILQLVEKSNEIKDDRFNIESCKILLAKRGDYVLEKRYGLHDRFSWSTTKVEFDHSLLLWHIATDLCYNSDLDDIHGGNVNKLDLKCRNSKYLLDYMLYLLVFNPSMLPEGIGEIRSKSCSVKSNGQEQLSNSDTKPELHISSLKSLKTKSRLAKQLQSLENQNDWSCEQNWEMITEVWVEMLAYAASRTNTFENAHPCPPSYGTS</sequence>
<gene>
    <name evidence="2" type="ORF">EZV62_003321</name>
</gene>
<organism evidence="2 3">
    <name type="scientific">Acer yangbiense</name>
    <dbReference type="NCBI Taxonomy" id="1000413"/>
    <lineage>
        <taxon>Eukaryota</taxon>
        <taxon>Viridiplantae</taxon>
        <taxon>Streptophyta</taxon>
        <taxon>Embryophyta</taxon>
        <taxon>Tracheophyta</taxon>
        <taxon>Spermatophyta</taxon>
        <taxon>Magnoliopsida</taxon>
        <taxon>eudicotyledons</taxon>
        <taxon>Gunneridae</taxon>
        <taxon>Pentapetalae</taxon>
        <taxon>rosids</taxon>
        <taxon>malvids</taxon>
        <taxon>Sapindales</taxon>
        <taxon>Sapindaceae</taxon>
        <taxon>Hippocastanoideae</taxon>
        <taxon>Acereae</taxon>
        <taxon>Acer</taxon>
    </lineage>
</organism>
<accession>A0A5C7IIN8</accession>
<keyword evidence="1" id="KW-1133">Transmembrane helix</keyword>
<feature type="transmembrane region" description="Helical" evidence="1">
    <location>
        <begin position="48"/>
        <end position="76"/>
    </location>
</feature>
<dbReference type="PANTHER" id="PTHR31325">
    <property type="entry name" value="OS01G0798800 PROTEIN-RELATED"/>
    <property type="match status" value="1"/>
</dbReference>
<dbReference type="OrthoDB" id="1110961at2759"/>
<evidence type="ECO:0000313" key="2">
    <source>
        <dbReference type="EMBL" id="TXG68386.1"/>
    </source>
</evidence>
<dbReference type="EMBL" id="VAHF01000002">
    <property type="protein sequence ID" value="TXG68386.1"/>
    <property type="molecule type" value="Genomic_DNA"/>
</dbReference>
<protein>
    <recommendedName>
        <fullName evidence="4">DUF4220 domain-containing protein</fullName>
    </recommendedName>
</protein>
<dbReference type="Pfam" id="PF04578">
    <property type="entry name" value="DUF594"/>
    <property type="match status" value="1"/>
</dbReference>
<evidence type="ECO:0000256" key="1">
    <source>
        <dbReference type="SAM" id="Phobius"/>
    </source>
</evidence>
<evidence type="ECO:0000313" key="3">
    <source>
        <dbReference type="Proteomes" id="UP000323000"/>
    </source>
</evidence>
<dbReference type="Proteomes" id="UP000323000">
    <property type="component" value="Chromosome 2"/>
</dbReference>
<feature type="transmembrane region" description="Helical" evidence="1">
    <location>
        <begin position="17"/>
        <end position="36"/>
    </location>
</feature>
<keyword evidence="3" id="KW-1185">Reference proteome</keyword>
<dbReference type="AlphaFoldDB" id="A0A5C7IIN8"/>
<reference evidence="3" key="1">
    <citation type="journal article" date="2019" name="Gigascience">
        <title>De novo genome assembly of the endangered Acer yangbiense, a plant species with extremely small populations endemic to Yunnan Province, China.</title>
        <authorList>
            <person name="Yang J."/>
            <person name="Wariss H.M."/>
            <person name="Tao L."/>
            <person name="Zhang R."/>
            <person name="Yun Q."/>
            <person name="Hollingsworth P."/>
            <person name="Dao Z."/>
            <person name="Luo G."/>
            <person name="Guo H."/>
            <person name="Ma Y."/>
            <person name="Sun W."/>
        </authorList>
    </citation>
    <scope>NUCLEOTIDE SEQUENCE [LARGE SCALE GENOMIC DNA]</scope>
    <source>
        <strain evidence="3">cv. Malutang</strain>
    </source>
</reference>
<proteinExistence type="predicted"/>